<dbReference type="EMBL" id="JHEG04000001">
    <property type="protein sequence ID" value="KAF3889701.1"/>
    <property type="molecule type" value="Genomic_DNA"/>
</dbReference>
<dbReference type="AlphaFoldDB" id="A0A8S9TAV2"/>
<keyword evidence="2" id="KW-1185">Reference proteome</keyword>
<dbReference type="RefSeq" id="WP_038078360.1">
    <property type="nucleotide sequence ID" value="NZ_JHEG04000001.1"/>
</dbReference>
<organism evidence="1 2">
    <name type="scientific">Tolypothrix bouteillei VB521301</name>
    <dbReference type="NCBI Taxonomy" id="1479485"/>
    <lineage>
        <taxon>Bacteria</taxon>
        <taxon>Bacillati</taxon>
        <taxon>Cyanobacteriota</taxon>
        <taxon>Cyanophyceae</taxon>
        <taxon>Nostocales</taxon>
        <taxon>Tolypothrichaceae</taxon>
        <taxon>Tolypothrix</taxon>
    </lineage>
</organism>
<proteinExistence type="predicted"/>
<comment type="caution">
    <text evidence="1">The sequence shown here is derived from an EMBL/GenBank/DDBJ whole genome shotgun (WGS) entry which is preliminary data.</text>
</comment>
<sequence length="108" mass="12873">MMNDKNDNNEETHLELANTDANSLEYKDIYQLLDIPAIQNENLPIWALEQLDSKEPDNYPYKYEKLKLEPSRMGHWLEYEETARLERLKLPADSDTNFNLDLFNYFEA</sequence>
<gene>
    <name evidence="1" type="ORF">DA73_0400032700</name>
</gene>
<reference evidence="1" key="1">
    <citation type="journal article" date="2015" name="Genome Announc.">
        <title>Draft Genome Sequence of Tolypothrix boutellei Strain VB521301.</title>
        <authorList>
            <person name="Chandrababunaidu M.M."/>
            <person name="Singh D."/>
            <person name="Sen D."/>
            <person name="Bhan S."/>
            <person name="Das S."/>
            <person name="Gupta A."/>
            <person name="Adhikary S.P."/>
            <person name="Tripathy S."/>
        </authorList>
    </citation>
    <scope>NUCLEOTIDE SEQUENCE</scope>
    <source>
        <strain evidence="1">VB521301</strain>
    </source>
</reference>
<name>A0A8S9TAV2_9CYAN</name>
<dbReference type="Proteomes" id="UP000029738">
    <property type="component" value="Unassembled WGS sequence"/>
</dbReference>
<accession>A0A8S9TAV2</accession>
<evidence type="ECO:0000313" key="2">
    <source>
        <dbReference type="Proteomes" id="UP000029738"/>
    </source>
</evidence>
<dbReference type="OrthoDB" id="9845643at2"/>
<protein>
    <submittedName>
        <fullName evidence="1">Uncharacterized protein</fullName>
    </submittedName>
</protein>
<reference evidence="1" key="2">
    <citation type="submission" date="2019-11" db="EMBL/GenBank/DDBJ databases">
        <title>Improved Assembly of Tolypothrix boutellei genome.</title>
        <authorList>
            <person name="Sarangi A.N."/>
            <person name="Mukherjee M."/>
            <person name="Ghosh S."/>
            <person name="Singh D."/>
            <person name="Das A."/>
            <person name="Kant S."/>
            <person name="Prusty A."/>
            <person name="Tripathy S."/>
        </authorList>
    </citation>
    <scope>NUCLEOTIDE SEQUENCE</scope>
    <source>
        <strain evidence="1">VB521301</strain>
    </source>
</reference>
<evidence type="ECO:0000313" key="1">
    <source>
        <dbReference type="EMBL" id="KAF3889701.1"/>
    </source>
</evidence>